<organism evidence="1">
    <name type="scientific">marine sediment metagenome</name>
    <dbReference type="NCBI Taxonomy" id="412755"/>
    <lineage>
        <taxon>unclassified sequences</taxon>
        <taxon>metagenomes</taxon>
        <taxon>ecological metagenomes</taxon>
    </lineage>
</organism>
<reference evidence="1" key="1">
    <citation type="journal article" date="2015" name="Nature">
        <title>Complex archaea that bridge the gap between prokaryotes and eukaryotes.</title>
        <authorList>
            <person name="Spang A."/>
            <person name="Saw J.H."/>
            <person name="Jorgensen S.L."/>
            <person name="Zaremba-Niedzwiedzka K."/>
            <person name="Martijn J."/>
            <person name="Lind A.E."/>
            <person name="van Eijk R."/>
            <person name="Schleper C."/>
            <person name="Guy L."/>
            <person name="Ettema T.J."/>
        </authorList>
    </citation>
    <scope>NUCLEOTIDE SEQUENCE</scope>
</reference>
<sequence length="459" mass="53255">MKDNYIQLSLILFLFSTSITIAQETTLSELPTAIRQRYDKDTKVIRGDTVYKQLTFNKKMLNILFTKEISNYLTESSNLNTRKAFAVLTEEDDRLFLGGSFTNPFKKRDPIDRLIGLHTLGIKADIKDKFATVFNSDELNKDLGVSYKYTYIGRGKITYSSKVKEDSSLKFDKEKVESYRDDYLLDEFLDELVDTSTKPIIQSNSKNEVLNELNGKPKNKVLNVVSKSSFDELYQKVLEEEANTLTKQKWYTNYFNWWVSLETFIPVTPTEYKTSENITSNTINTSEYRPYELEFSGNFFVKTAIYGSFQFRGIIEGYNNNSVRAELSDLIKPFTFIEFQQQIDESQNNGDNSFIAQLDDNKVNVGEFKEFFTTGWRGEIVYFFPDNIYGKDFSFIGFSASYEKFNGDYDAENWRLGIPFVLKDKEGKANINFEIQWREINKDHTIGFSVGIPFGKFVK</sequence>
<evidence type="ECO:0000313" key="1">
    <source>
        <dbReference type="EMBL" id="KKN82552.1"/>
    </source>
</evidence>
<gene>
    <name evidence="1" type="ORF">LCGC14_0308480</name>
</gene>
<comment type="caution">
    <text evidence="1">The sequence shown here is derived from an EMBL/GenBank/DDBJ whole genome shotgun (WGS) entry which is preliminary data.</text>
</comment>
<protein>
    <submittedName>
        <fullName evidence="1">Uncharacterized protein</fullName>
    </submittedName>
</protein>
<accession>A0A0F9U5I4</accession>
<proteinExistence type="predicted"/>
<name>A0A0F9U5I4_9ZZZZ</name>
<dbReference type="AlphaFoldDB" id="A0A0F9U5I4"/>
<dbReference type="EMBL" id="LAZR01000199">
    <property type="protein sequence ID" value="KKN82552.1"/>
    <property type="molecule type" value="Genomic_DNA"/>
</dbReference>